<keyword evidence="5" id="KW-1185">Reference proteome</keyword>
<evidence type="ECO:0000313" key="4">
    <source>
        <dbReference type="EMBL" id="KAF9594851.1"/>
    </source>
</evidence>
<accession>A0A835LPJ0</accession>
<sequence length="108" mass="12337">MSLLMSLSSLKYKLLNDVSSFCNTRVKSENDRLGSEEIMELERVCKRVISDEDEEGNTRKKLRLSKEQSSLLEDNFKRQKLALAKQLNLYGLNKSKFGSNNGEPGSYL</sequence>
<name>A0A835LPJ0_9MAGN</name>
<evidence type="ECO:0000256" key="2">
    <source>
        <dbReference type="ARBA" id="ARBA00023015"/>
    </source>
</evidence>
<comment type="caution">
    <text evidence="4">The sequence shown here is derived from an EMBL/GenBank/DDBJ whole genome shotgun (WGS) entry which is preliminary data.</text>
</comment>
<evidence type="ECO:0000256" key="3">
    <source>
        <dbReference type="ARBA" id="ARBA00023163"/>
    </source>
</evidence>
<dbReference type="Proteomes" id="UP000631114">
    <property type="component" value="Unassembled WGS sequence"/>
</dbReference>
<evidence type="ECO:0000313" key="5">
    <source>
        <dbReference type="Proteomes" id="UP000631114"/>
    </source>
</evidence>
<protein>
    <submittedName>
        <fullName evidence="4">Uncharacterized protein</fullName>
    </submittedName>
</protein>
<keyword evidence="3" id="KW-0804">Transcription</keyword>
<comment type="subcellular location">
    <subcellularLocation>
        <location evidence="1">Nucleus</location>
    </subcellularLocation>
</comment>
<dbReference type="AlphaFoldDB" id="A0A835LPJ0"/>
<dbReference type="GO" id="GO:0005634">
    <property type="term" value="C:nucleus"/>
    <property type="evidence" value="ECO:0007669"/>
    <property type="project" value="UniProtKB-SubCell"/>
</dbReference>
<evidence type="ECO:0000256" key="1">
    <source>
        <dbReference type="ARBA" id="ARBA00004123"/>
    </source>
</evidence>
<dbReference type="PANTHER" id="PTHR45714">
    <property type="entry name" value="HOMEOBOX-LEUCINE ZIPPER PROTEIN HAT14"/>
    <property type="match status" value="1"/>
</dbReference>
<organism evidence="4 5">
    <name type="scientific">Coptis chinensis</name>
    <dbReference type="NCBI Taxonomy" id="261450"/>
    <lineage>
        <taxon>Eukaryota</taxon>
        <taxon>Viridiplantae</taxon>
        <taxon>Streptophyta</taxon>
        <taxon>Embryophyta</taxon>
        <taxon>Tracheophyta</taxon>
        <taxon>Spermatophyta</taxon>
        <taxon>Magnoliopsida</taxon>
        <taxon>Ranunculales</taxon>
        <taxon>Ranunculaceae</taxon>
        <taxon>Coptidoideae</taxon>
        <taxon>Coptis</taxon>
    </lineage>
</organism>
<reference evidence="4 5" key="1">
    <citation type="submission" date="2020-10" db="EMBL/GenBank/DDBJ databases">
        <title>The Coptis chinensis genome and diversification of protoberbering-type alkaloids.</title>
        <authorList>
            <person name="Wang B."/>
            <person name="Shu S."/>
            <person name="Song C."/>
            <person name="Liu Y."/>
        </authorList>
    </citation>
    <scope>NUCLEOTIDE SEQUENCE [LARGE SCALE GENOMIC DNA]</scope>
    <source>
        <strain evidence="4">HL-2020</strain>
        <tissue evidence="4">Leaf</tissue>
    </source>
</reference>
<dbReference type="EMBL" id="JADFTS010000008">
    <property type="protein sequence ID" value="KAF9594851.1"/>
    <property type="molecule type" value="Genomic_DNA"/>
</dbReference>
<dbReference type="OrthoDB" id="6159439at2759"/>
<proteinExistence type="predicted"/>
<dbReference type="InterPro" id="IPR050762">
    <property type="entry name" value="HD-ZIP_Homeobox_LZ_Class_II"/>
</dbReference>
<keyword evidence="2" id="KW-0805">Transcription regulation</keyword>
<dbReference type="PANTHER" id="PTHR45714:SF34">
    <property type="entry name" value="HOMEOBOX-LEUCINE ZIPPER PROTEIN HAT9"/>
    <property type="match status" value="1"/>
</dbReference>
<gene>
    <name evidence="4" type="ORF">IFM89_034834</name>
</gene>